<dbReference type="GO" id="GO:0055052">
    <property type="term" value="C:ATP-binding cassette (ABC) transporter complex, substrate-binding subunit-containing"/>
    <property type="evidence" value="ECO:0007669"/>
    <property type="project" value="TreeGrafter"/>
</dbReference>
<dbReference type="InterPro" id="IPR006059">
    <property type="entry name" value="SBP"/>
</dbReference>
<evidence type="ECO:0000256" key="3">
    <source>
        <dbReference type="ARBA" id="ARBA00022729"/>
    </source>
</evidence>
<dbReference type="GO" id="GO:1901982">
    <property type="term" value="F:maltose binding"/>
    <property type="evidence" value="ECO:0007669"/>
    <property type="project" value="TreeGrafter"/>
</dbReference>
<comment type="similarity">
    <text evidence="1">Belongs to the bacterial solute-binding protein 1 family.</text>
</comment>
<gene>
    <name evidence="4" type="ORF">UFOPK2370_00850</name>
</gene>
<dbReference type="SUPFAM" id="SSF53850">
    <property type="entry name" value="Periplasmic binding protein-like II"/>
    <property type="match status" value="1"/>
</dbReference>
<dbReference type="GO" id="GO:0015768">
    <property type="term" value="P:maltose transport"/>
    <property type="evidence" value="ECO:0007669"/>
    <property type="project" value="TreeGrafter"/>
</dbReference>
<keyword evidence="2" id="KW-0813">Transport</keyword>
<dbReference type="PANTHER" id="PTHR30061">
    <property type="entry name" value="MALTOSE-BINDING PERIPLASMIC PROTEIN"/>
    <property type="match status" value="1"/>
</dbReference>
<evidence type="ECO:0000256" key="1">
    <source>
        <dbReference type="ARBA" id="ARBA00008520"/>
    </source>
</evidence>
<protein>
    <submittedName>
        <fullName evidence="4">Unannotated protein</fullName>
    </submittedName>
</protein>
<keyword evidence="3" id="KW-0732">Signal</keyword>
<organism evidence="4">
    <name type="scientific">freshwater metagenome</name>
    <dbReference type="NCBI Taxonomy" id="449393"/>
    <lineage>
        <taxon>unclassified sequences</taxon>
        <taxon>metagenomes</taxon>
        <taxon>ecological metagenomes</taxon>
    </lineage>
</organism>
<evidence type="ECO:0000256" key="2">
    <source>
        <dbReference type="ARBA" id="ARBA00022448"/>
    </source>
</evidence>
<proteinExistence type="inferred from homology"/>
<accession>A0A6J6NRP5</accession>
<reference evidence="4" key="1">
    <citation type="submission" date="2020-05" db="EMBL/GenBank/DDBJ databases">
        <authorList>
            <person name="Chiriac C."/>
            <person name="Salcher M."/>
            <person name="Ghai R."/>
            <person name="Kavagutti S V."/>
        </authorList>
    </citation>
    <scope>NUCLEOTIDE SEQUENCE</scope>
</reference>
<dbReference type="EMBL" id="CAEZXK010000021">
    <property type="protein sequence ID" value="CAB4689431.1"/>
    <property type="molecule type" value="Genomic_DNA"/>
</dbReference>
<dbReference type="Gene3D" id="3.40.190.10">
    <property type="entry name" value="Periplasmic binding protein-like II"/>
    <property type="match status" value="1"/>
</dbReference>
<dbReference type="PANTHER" id="PTHR30061:SF50">
    <property type="entry name" value="MALTOSE_MALTODEXTRIN-BINDING PERIPLASMIC PROTEIN"/>
    <property type="match status" value="1"/>
</dbReference>
<dbReference type="GO" id="GO:0042956">
    <property type="term" value="P:maltodextrin transmembrane transport"/>
    <property type="evidence" value="ECO:0007669"/>
    <property type="project" value="TreeGrafter"/>
</dbReference>
<dbReference type="PROSITE" id="PS51257">
    <property type="entry name" value="PROKAR_LIPOPROTEIN"/>
    <property type="match status" value="1"/>
</dbReference>
<dbReference type="AlphaFoldDB" id="A0A6J6NRP5"/>
<name>A0A6J6NRP5_9ZZZZ</name>
<dbReference type="Pfam" id="PF13416">
    <property type="entry name" value="SBP_bac_8"/>
    <property type="match status" value="1"/>
</dbReference>
<sequence>MIKTTRVLLAASLAGVLAITGCAPATNTGEPVKVSMWSHAAGNDQEIATVKEAITDFNASQTSYEVVLEEFPQESYNDSIAAAAASNSLPCIIDVDGPIMPNWAWSGYMQPLQISSTLEESLIAGAKGYYNGELYSAGAWDAALGMLVRKSTLEKVGARIPTVSEPWTLAEFDGLLKAVDATGDYDYAIDWGNGWTGEWYPYAYSPIMQSFGGDLINRDTFESADGAINSDKSVAFGNWFGSTFAKGYANAAQTGDRTEFIAGTIGIQYNGNWAVKDALEALGDDLLIVPPPNFGSGPKIGAGSWQFGVSSTCENAEGANQFIEFILQDKYIVAFANRIGLIPATAAAAAEVPNYAPGGPFAIFVELSNQFSVLRPPTPAYLKISTIYEKAVADIINGANAKQALDAAADEIDADLADNKFYK</sequence>
<evidence type="ECO:0000313" key="4">
    <source>
        <dbReference type="EMBL" id="CAB4689431.1"/>
    </source>
</evidence>